<proteinExistence type="predicted"/>
<sequence length="66" mass="7303">MSLYMDRALRASLREVIQWEQQNPQVAARDARAAQMRAHKANAALVKAASATVVRTAKAKRKEATP</sequence>
<protein>
    <submittedName>
        <fullName evidence="1">Uncharacterized protein</fullName>
    </submittedName>
</protein>
<dbReference type="EMBL" id="LR796357">
    <property type="protein sequence ID" value="CAB4139386.1"/>
    <property type="molecule type" value="Genomic_DNA"/>
</dbReference>
<organism evidence="1">
    <name type="scientific">uncultured Caudovirales phage</name>
    <dbReference type="NCBI Taxonomy" id="2100421"/>
    <lineage>
        <taxon>Viruses</taxon>
        <taxon>Duplodnaviria</taxon>
        <taxon>Heunggongvirae</taxon>
        <taxon>Uroviricota</taxon>
        <taxon>Caudoviricetes</taxon>
        <taxon>Peduoviridae</taxon>
        <taxon>Maltschvirus</taxon>
        <taxon>Maltschvirus maltsch</taxon>
    </lineage>
</organism>
<reference evidence="1" key="1">
    <citation type="submission" date="2020-04" db="EMBL/GenBank/DDBJ databases">
        <authorList>
            <person name="Chiriac C."/>
            <person name="Salcher M."/>
            <person name="Ghai R."/>
            <person name="Kavagutti S V."/>
        </authorList>
    </citation>
    <scope>NUCLEOTIDE SEQUENCE</scope>
</reference>
<name>A0A6J5M2U9_9CAUD</name>
<accession>A0A6J5M2U9</accession>
<gene>
    <name evidence="1" type="ORF">UFOVP349_34</name>
</gene>
<evidence type="ECO:0000313" key="1">
    <source>
        <dbReference type="EMBL" id="CAB4139386.1"/>
    </source>
</evidence>